<sequence>MTIAAPFRDLTATPNQPLSRVVFTSGTRVRIAAPREVVWRVITALDEYAEWNSTMRSFELDGAEAAPLREGAKGKMKWDDGSGKPMEVPELITKLADDAIQSTLAWQGLLLPSWLGIAERVQTVSTLPEEGAAACMVTNWESMSGPFAWIGYYLLGLQSKLDQGNATYCHDLKSRCEEVWGRERVV</sequence>
<gene>
    <name evidence="1" type="ORF">IE81DRAFT_350570</name>
</gene>
<protein>
    <recommendedName>
        <fullName evidence="3">Coenzyme Q-binding protein COQ10 START domain-containing protein</fullName>
    </recommendedName>
</protein>
<dbReference type="Gene3D" id="3.30.530.20">
    <property type="match status" value="1"/>
</dbReference>
<evidence type="ECO:0008006" key="3">
    <source>
        <dbReference type="Google" id="ProtNLM"/>
    </source>
</evidence>
<dbReference type="InterPro" id="IPR023393">
    <property type="entry name" value="START-like_dom_sf"/>
</dbReference>
<accession>A0A316VS22</accession>
<dbReference type="InParanoid" id="A0A316VS22"/>
<evidence type="ECO:0000313" key="2">
    <source>
        <dbReference type="Proteomes" id="UP000245783"/>
    </source>
</evidence>
<dbReference type="GeneID" id="37038432"/>
<dbReference type="Pfam" id="PF10604">
    <property type="entry name" value="Polyketide_cyc2"/>
    <property type="match status" value="1"/>
</dbReference>
<keyword evidence="2" id="KW-1185">Reference proteome</keyword>
<dbReference type="EMBL" id="KZ819508">
    <property type="protein sequence ID" value="PWN38981.1"/>
    <property type="molecule type" value="Genomic_DNA"/>
</dbReference>
<organism evidence="1 2">
    <name type="scientific">Ceraceosorus guamensis</name>
    <dbReference type="NCBI Taxonomy" id="1522189"/>
    <lineage>
        <taxon>Eukaryota</taxon>
        <taxon>Fungi</taxon>
        <taxon>Dikarya</taxon>
        <taxon>Basidiomycota</taxon>
        <taxon>Ustilaginomycotina</taxon>
        <taxon>Exobasidiomycetes</taxon>
        <taxon>Ceraceosorales</taxon>
        <taxon>Ceraceosoraceae</taxon>
        <taxon>Ceraceosorus</taxon>
    </lineage>
</organism>
<proteinExistence type="predicted"/>
<dbReference type="RefSeq" id="XP_025366141.1">
    <property type="nucleotide sequence ID" value="XM_025516562.1"/>
</dbReference>
<dbReference type="SUPFAM" id="SSF55961">
    <property type="entry name" value="Bet v1-like"/>
    <property type="match status" value="1"/>
</dbReference>
<dbReference type="InterPro" id="IPR019587">
    <property type="entry name" value="Polyketide_cyclase/dehydratase"/>
</dbReference>
<evidence type="ECO:0000313" key="1">
    <source>
        <dbReference type="EMBL" id="PWN38981.1"/>
    </source>
</evidence>
<dbReference type="Proteomes" id="UP000245783">
    <property type="component" value="Unassembled WGS sequence"/>
</dbReference>
<dbReference type="OrthoDB" id="509124at2759"/>
<reference evidence="1 2" key="1">
    <citation type="journal article" date="2018" name="Mol. Biol. Evol.">
        <title>Broad Genomic Sampling Reveals a Smut Pathogenic Ancestry of the Fungal Clade Ustilaginomycotina.</title>
        <authorList>
            <person name="Kijpornyongpan T."/>
            <person name="Mondo S.J."/>
            <person name="Barry K."/>
            <person name="Sandor L."/>
            <person name="Lee J."/>
            <person name="Lipzen A."/>
            <person name="Pangilinan J."/>
            <person name="LaButti K."/>
            <person name="Hainaut M."/>
            <person name="Henrissat B."/>
            <person name="Grigoriev I.V."/>
            <person name="Spatafora J.W."/>
            <person name="Aime M.C."/>
        </authorList>
    </citation>
    <scope>NUCLEOTIDE SEQUENCE [LARGE SCALE GENOMIC DNA]</scope>
    <source>
        <strain evidence="1 2">MCA 4658</strain>
    </source>
</reference>
<dbReference type="CDD" id="cd07822">
    <property type="entry name" value="SRPBCC_4"/>
    <property type="match status" value="1"/>
</dbReference>
<dbReference type="AlphaFoldDB" id="A0A316VS22"/>
<name>A0A316VS22_9BASI</name>